<reference evidence="15" key="1">
    <citation type="journal article" date="2014" name="Int. J. Syst. Evol. Microbiol.">
        <title>Complete genome sequence of Corynebacterium casei LMG S-19264T (=DSM 44701T), isolated from a smear-ripened cheese.</title>
        <authorList>
            <consortium name="US DOE Joint Genome Institute (JGI-PGF)"/>
            <person name="Walter F."/>
            <person name="Albersmeier A."/>
            <person name="Kalinowski J."/>
            <person name="Ruckert C."/>
        </authorList>
    </citation>
    <scope>NUCLEOTIDE SEQUENCE</scope>
    <source>
        <strain evidence="15">CGMCC 1.15085</strain>
    </source>
</reference>
<protein>
    <submittedName>
        <fullName evidence="15">Histidine kinase</fullName>
    </submittedName>
</protein>
<dbReference type="GO" id="GO:0005524">
    <property type="term" value="F:ATP binding"/>
    <property type="evidence" value="ECO:0007669"/>
    <property type="project" value="UniProtKB-KW"/>
</dbReference>
<dbReference type="InterPro" id="IPR033463">
    <property type="entry name" value="sCache_3"/>
</dbReference>
<dbReference type="Pfam" id="PF17203">
    <property type="entry name" value="sCache_3_2"/>
    <property type="match status" value="1"/>
</dbReference>
<dbReference type="SMART" id="SM00091">
    <property type="entry name" value="PAS"/>
    <property type="match status" value="1"/>
</dbReference>
<gene>
    <name evidence="15" type="ORF">GCM10011492_36570</name>
</gene>
<dbReference type="Gene3D" id="3.30.565.10">
    <property type="entry name" value="Histidine kinase-like ATPase, C-terminal domain"/>
    <property type="match status" value="1"/>
</dbReference>
<dbReference type="RefSeq" id="WP_188838446.1">
    <property type="nucleotide sequence ID" value="NZ_BMHI01000005.1"/>
</dbReference>
<evidence type="ECO:0000256" key="10">
    <source>
        <dbReference type="ARBA" id="ARBA00023012"/>
    </source>
</evidence>
<dbReference type="SMART" id="SM00387">
    <property type="entry name" value="HATPase_c"/>
    <property type="match status" value="1"/>
</dbReference>
<keyword evidence="5 12" id="KW-0812">Transmembrane</keyword>
<keyword evidence="4" id="KW-0808">Transferase</keyword>
<evidence type="ECO:0000256" key="7">
    <source>
        <dbReference type="ARBA" id="ARBA00022777"/>
    </source>
</evidence>
<evidence type="ECO:0000256" key="3">
    <source>
        <dbReference type="ARBA" id="ARBA00022553"/>
    </source>
</evidence>
<keyword evidence="7 15" id="KW-0418">Kinase</keyword>
<accession>A0A916TEV1</accession>
<name>A0A916TEV1_9MICO</name>
<dbReference type="InterPro" id="IPR000014">
    <property type="entry name" value="PAS"/>
</dbReference>
<reference evidence="15" key="2">
    <citation type="submission" date="2020-09" db="EMBL/GenBank/DDBJ databases">
        <authorList>
            <person name="Sun Q."/>
            <person name="Zhou Y."/>
        </authorList>
    </citation>
    <scope>NUCLEOTIDE SEQUENCE</scope>
    <source>
        <strain evidence="15">CGMCC 1.15085</strain>
    </source>
</reference>
<proteinExistence type="predicted"/>
<feature type="domain" description="PAS" evidence="14">
    <location>
        <begin position="220"/>
        <end position="260"/>
    </location>
</feature>
<evidence type="ECO:0000256" key="11">
    <source>
        <dbReference type="ARBA" id="ARBA00023136"/>
    </source>
</evidence>
<evidence type="ECO:0000259" key="13">
    <source>
        <dbReference type="PROSITE" id="PS50109"/>
    </source>
</evidence>
<dbReference type="Pfam" id="PF02518">
    <property type="entry name" value="HATPase_c"/>
    <property type="match status" value="1"/>
</dbReference>
<dbReference type="PANTHER" id="PTHR43547:SF10">
    <property type="entry name" value="SENSOR HISTIDINE KINASE DCUS"/>
    <property type="match status" value="1"/>
</dbReference>
<evidence type="ECO:0000256" key="4">
    <source>
        <dbReference type="ARBA" id="ARBA00022679"/>
    </source>
</evidence>
<feature type="domain" description="Histidine kinase" evidence="13">
    <location>
        <begin position="342"/>
        <end position="534"/>
    </location>
</feature>
<dbReference type="EMBL" id="BMHI01000005">
    <property type="protein sequence ID" value="GGB42269.1"/>
    <property type="molecule type" value="Genomic_DNA"/>
</dbReference>
<evidence type="ECO:0000313" key="16">
    <source>
        <dbReference type="Proteomes" id="UP000636793"/>
    </source>
</evidence>
<evidence type="ECO:0000256" key="5">
    <source>
        <dbReference type="ARBA" id="ARBA00022692"/>
    </source>
</evidence>
<dbReference type="SUPFAM" id="SSF55785">
    <property type="entry name" value="PYP-like sensor domain (PAS domain)"/>
    <property type="match status" value="1"/>
</dbReference>
<evidence type="ECO:0000259" key="14">
    <source>
        <dbReference type="PROSITE" id="PS50112"/>
    </source>
</evidence>
<dbReference type="InterPro" id="IPR036890">
    <property type="entry name" value="HATPase_C_sf"/>
</dbReference>
<keyword evidence="3" id="KW-0597">Phosphoprotein</keyword>
<evidence type="ECO:0000256" key="8">
    <source>
        <dbReference type="ARBA" id="ARBA00022840"/>
    </source>
</evidence>
<dbReference type="PANTHER" id="PTHR43547">
    <property type="entry name" value="TWO-COMPONENT HISTIDINE KINASE"/>
    <property type="match status" value="1"/>
</dbReference>
<comment type="caution">
    <text evidence="15">The sequence shown here is derived from an EMBL/GenBank/DDBJ whole genome shotgun (WGS) entry which is preliminary data.</text>
</comment>
<keyword evidence="6" id="KW-0547">Nucleotide-binding</keyword>
<feature type="transmembrane region" description="Helical" evidence="12">
    <location>
        <begin position="21"/>
        <end position="44"/>
    </location>
</feature>
<dbReference type="PROSITE" id="PS50109">
    <property type="entry name" value="HIS_KIN"/>
    <property type="match status" value="1"/>
</dbReference>
<organism evidence="15 16">
    <name type="scientific">Flexivirga endophytica</name>
    <dbReference type="NCBI Taxonomy" id="1849103"/>
    <lineage>
        <taxon>Bacteria</taxon>
        <taxon>Bacillati</taxon>
        <taxon>Actinomycetota</taxon>
        <taxon>Actinomycetes</taxon>
        <taxon>Micrococcales</taxon>
        <taxon>Dermacoccaceae</taxon>
        <taxon>Flexivirga</taxon>
    </lineage>
</organism>
<dbReference type="Gene3D" id="3.30.450.20">
    <property type="entry name" value="PAS domain"/>
    <property type="match status" value="2"/>
</dbReference>
<evidence type="ECO:0000256" key="2">
    <source>
        <dbReference type="ARBA" id="ARBA00022475"/>
    </source>
</evidence>
<evidence type="ECO:0000256" key="1">
    <source>
        <dbReference type="ARBA" id="ARBA00004651"/>
    </source>
</evidence>
<dbReference type="SUPFAM" id="SSF55890">
    <property type="entry name" value="Sporulation response regulatory protein Spo0B"/>
    <property type="match status" value="1"/>
</dbReference>
<keyword evidence="11 12" id="KW-0472">Membrane</keyword>
<keyword evidence="10" id="KW-0902">Two-component regulatory system</keyword>
<evidence type="ECO:0000313" key="15">
    <source>
        <dbReference type="EMBL" id="GGB42269.1"/>
    </source>
</evidence>
<feature type="transmembrane region" description="Helical" evidence="12">
    <location>
        <begin position="180"/>
        <end position="202"/>
    </location>
</feature>
<dbReference type="SUPFAM" id="SSF103190">
    <property type="entry name" value="Sensory domain-like"/>
    <property type="match status" value="1"/>
</dbReference>
<dbReference type="Proteomes" id="UP000636793">
    <property type="component" value="Unassembled WGS sequence"/>
</dbReference>
<keyword evidence="2" id="KW-1003">Cell membrane</keyword>
<keyword evidence="16" id="KW-1185">Reference proteome</keyword>
<comment type="subcellular location">
    <subcellularLocation>
        <location evidence="1">Cell membrane</location>
        <topology evidence="1">Multi-pass membrane protein</topology>
    </subcellularLocation>
</comment>
<keyword evidence="9 12" id="KW-1133">Transmembrane helix</keyword>
<dbReference type="InterPro" id="IPR016120">
    <property type="entry name" value="Sig_transdc_His_kin_SpoOB"/>
</dbReference>
<dbReference type="PROSITE" id="PS50112">
    <property type="entry name" value="PAS"/>
    <property type="match status" value="1"/>
</dbReference>
<dbReference type="InterPro" id="IPR029151">
    <property type="entry name" value="Sensor-like_sf"/>
</dbReference>
<dbReference type="SUPFAM" id="SSF55874">
    <property type="entry name" value="ATPase domain of HSP90 chaperone/DNA topoisomerase II/histidine kinase"/>
    <property type="match status" value="1"/>
</dbReference>
<evidence type="ECO:0000256" key="12">
    <source>
        <dbReference type="SAM" id="Phobius"/>
    </source>
</evidence>
<sequence length="537" mass="56883">MTTEARAHPRLRSPRLWSVAAQTFTLQAVVALIVVTAGVVGAYVQARHYSNSRATAQVVAVAQSVAASPQVIAGLHTADPSVRLQPIAEAVRKRTHTDFVVIMSPTGTRYSHPNPARIGHTFVGHIAPAAAGGQVVEDYTGTLGPSRRCVVPVTDGGKIIGLVSVGIRKQEVRHQVSEQLPAVFGAGLLAAVLVGLGTLLVARRVRRQTRGLGSRQLQEMYDYYDAVLHAVTDGLLLTDLDGRVRIANDEAVRLLGLPTDFAGRAADDLGLPAPMVATLTDDSTRHDELQIASGRTLVVSKAVVAPGGKPLGYVVTMRDRTELVALTGELDSARSLTDALRSQTHEASNRLHTIVSLIELGHTDRALNFATEELDQAQGLTDRVVGAVHGEPAITALLLGKAAQARERGITLLIEPDSVVPEDAAPTTDLVTIVGNLVDNAFDAVSDLDGDRIVRFDAQVTDGWTTMTVTDNGPGLSGDVEQAFRRGYSTKESGQAGRRGVGLALVAQAVARLEGTVEVTGPPTRFVVRLPVGRVAR</sequence>
<dbReference type="InterPro" id="IPR005467">
    <property type="entry name" value="His_kinase_dom"/>
</dbReference>
<evidence type="ECO:0000256" key="6">
    <source>
        <dbReference type="ARBA" id="ARBA00022741"/>
    </source>
</evidence>
<dbReference type="CDD" id="cd00130">
    <property type="entry name" value="PAS"/>
    <property type="match status" value="1"/>
</dbReference>
<dbReference type="InterPro" id="IPR003594">
    <property type="entry name" value="HATPase_dom"/>
</dbReference>
<dbReference type="GO" id="GO:0005886">
    <property type="term" value="C:plasma membrane"/>
    <property type="evidence" value="ECO:0007669"/>
    <property type="project" value="UniProtKB-SubCell"/>
</dbReference>
<keyword evidence="8" id="KW-0067">ATP-binding</keyword>
<dbReference type="AlphaFoldDB" id="A0A916TEV1"/>
<dbReference type="InterPro" id="IPR035965">
    <property type="entry name" value="PAS-like_dom_sf"/>
</dbReference>
<evidence type="ECO:0000256" key="9">
    <source>
        <dbReference type="ARBA" id="ARBA00022989"/>
    </source>
</evidence>
<dbReference type="GO" id="GO:0000155">
    <property type="term" value="F:phosphorelay sensor kinase activity"/>
    <property type="evidence" value="ECO:0007669"/>
    <property type="project" value="InterPro"/>
</dbReference>